<feature type="transmembrane region" description="Helical" evidence="1">
    <location>
        <begin position="36"/>
        <end position="54"/>
    </location>
</feature>
<evidence type="ECO:0008006" key="4">
    <source>
        <dbReference type="Google" id="ProtNLM"/>
    </source>
</evidence>
<gene>
    <name evidence="2" type="ORF">NE695_08665</name>
</gene>
<name>A0ABT1RZ86_9FIRM</name>
<keyword evidence="3" id="KW-1185">Reference proteome</keyword>
<dbReference type="EMBL" id="JANFZH010000017">
    <property type="protein sequence ID" value="MCQ4839986.1"/>
    <property type="molecule type" value="Genomic_DNA"/>
</dbReference>
<proteinExistence type="predicted"/>
<evidence type="ECO:0000256" key="1">
    <source>
        <dbReference type="SAM" id="Phobius"/>
    </source>
</evidence>
<reference evidence="2 3" key="1">
    <citation type="submission" date="2022-06" db="EMBL/GenBank/DDBJ databases">
        <title>Isolation of gut microbiota from human fecal samples.</title>
        <authorList>
            <person name="Pamer E.G."/>
            <person name="Barat B."/>
            <person name="Waligurski E."/>
            <person name="Medina S."/>
            <person name="Paddock L."/>
            <person name="Mostad J."/>
        </authorList>
    </citation>
    <scope>NUCLEOTIDE SEQUENCE [LARGE SCALE GENOMIC DNA]</scope>
    <source>
        <strain evidence="2 3">DFI.9.73</strain>
    </source>
</reference>
<keyword evidence="1" id="KW-0812">Transmembrane</keyword>
<comment type="caution">
    <text evidence="2">The sequence shown here is derived from an EMBL/GenBank/DDBJ whole genome shotgun (WGS) entry which is preliminary data.</text>
</comment>
<dbReference type="GeneID" id="90531517"/>
<dbReference type="RefSeq" id="WP_147578505.1">
    <property type="nucleotide sequence ID" value="NZ_CABKVV010000011.1"/>
</dbReference>
<protein>
    <recommendedName>
        <fullName evidence="4">YcxB-like protein</fullName>
    </recommendedName>
</protein>
<keyword evidence="1" id="KW-0472">Membrane</keyword>
<evidence type="ECO:0000313" key="3">
    <source>
        <dbReference type="Proteomes" id="UP001524473"/>
    </source>
</evidence>
<evidence type="ECO:0000313" key="2">
    <source>
        <dbReference type="EMBL" id="MCQ4839986.1"/>
    </source>
</evidence>
<feature type="transmembrane region" description="Helical" evidence="1">
    <location>
        <begin position="60"/>
        <end position="79"/>
    </location>
</feature>
<accession>A0ABT1RZ86</accession>
<organism evidence="2 3">
    <name type="scientific">Neglectibacter timonensis</name>
    <dbReference type="NCBI Taxonomy" id="1776382"/>
    <lineage>
        <taxon>Bacteria</taxon>
        <taxon>Bacillati</taxon>
        <taxon>Bacillota</taxon>
        <taxon>Clostridia</taxon>
        <taxon>Eubacteriales</taxon>
        <taxon>Oscillospiraceae</taxon>
        <taxon>Neglectibacter</taxon>
    </lineage>
</organism>
<dbReference type="Proteomes" id="UP001524473">
    <property type="component" value="Unassembled WGS sequence"/>
</dbReference>
<sequence length="165" mass="18401">METIMSHIEFSYTLTEEEVFEGLKYSGIYKTSGKRAVIETSVLAALFLFFLISFLYNKEFFNLVMGLITLGVVLGVTLVPRLDMRKQAKQGQNTVKVRLYEKELYADTAQGSRKISLQGAKVKTVGKKTQLTAVLPEDGGLLLIPVRAIPKDVRGRALSLLLQNN</sequence>
<keyword evidence="1" id="KW-1133">Transmembrane helix</keyword>